<evidence type="ECO:0000313" key="4">
    <source>
        <dbReference type="EMBL" id="PHI04566.1"/>
    </source>
</evidence>
<evidence type="ECO:0000313" key="8">
    <source>
        <dbReference type="Proteomes" id="UP000224507"/>
    </source>
</evidence>
<keyword evidence="6" id="KW-1185">Reference proteome</keyword>
<gene>
    <name evidence="3" type="ORF">CBG50_09095</name>
    <name evidence="4" type="ORF">CBG52_11030</name>
    <name evidence="5" type="ORF">CBG56_10420</name>
</gene>
<name>A0A1Z3CII4_FUSNP</name>
<reference evidence="5 8" key="3">
    <citation type="submission" date="2017-06" db="EMBL/GenBank/DDBJ databases">
        <title>Draft genome sequence of Fusobacterium nucleatum subsp. polymorphum KCOM 1274 (=ChDC F309).</title>
        <authorList>
            <person name="Kook J.-K."/>
            <person name="Park S.-N."/>
            <person name="Lim Y.K."/>
            <person name="Roh H."/>
        </authorList>
    </citation>
    <scope>NUCLEOTIDE SEQUENCE [LARGE SCALE GENOMIC DNA]</scope>
    <source>
        <strain evidence="5">KCOM 1274</strain>
        <strain evidence="8">KCOM 1274 (ChDC F309)</strain>
    </source>
</reference>
<feature type="coiled-coil region" evidence="1">
    <location>
        <begin position="49"/>
        <end position="125"/>
    </location>
</feature>
<reference evidence="3 6" key="1">
    <citation type="submission" date="2017-06" db="EMBL/GenBank/DDBJ databases">
        <title>Draft genome sequence of Fusobacterium nucleatum subsp. polymorphum KCOM 1260 (=ChDC F218).</title>
        <authorList>
            <person name="Kook J.-K."/>
            <person name="Park S.-N."/>
            <person name="Lim Y.K."/>
            <person name="Roh H."/>
        </authorList>
    </citation>
    <scope>NUCLEOTIDE SEQUENCE [LARGE SCALE GENOMIC DNA]</scope>
    <source>
        <strain evidence="3">KCOM 1260</strain>
        <strain evidence="6">KCOM 1260 (ChDC F218)</strain>
    </source>
</reference>
<evidence type="ECO:0008006" key="9">
    <source>
        <dbReference type="Google" id="ProtNLM"/>
    </source>
</evidence>
<dbReference type="EMBL" id="NIRM01000003">
    <property type="protein sequence ID" value="PHI04566.1"/>
    <property type="molecule type" value="Genomic_DNA"/>
</dbReference>
<feature type="chain" id="PRO_5011908933" description="Stress response protein Nst1" evidence="2">
    <location>
        <begin position="19"/>
        <end position="127"/>
    </location>
</feature>
<feature type="signal peptide" evidence="2">
    <location>
        <begin position="1"/>
        <end position="18"/>
    </location>
</feature>
<protein>
    <recommendedName>
        <fullName evidence="9">Stress response protein Nst1</fullName>
    </recommendedName>
</protein>
<dbReference type="EMBL" id="CP021934">
    <property type="protein sequence ID" value="ASC03429.1"/>
    <property type="molecule type" value="Genomic_DNA"/>
</dbReference>
<reference evidence="4 7" key="2">
    <citation type="submission" date="2017-06" db="EMBL/GenBank/DDBJ databases">
        <title>Draft genome sequence of Fusobacterium nucleatum subsp. polymorphum KCOM 1267 (=ChDC F290).</title>
        <authorList>
            <person name="Kook J.-K."/>
            <person name="Park S.-N."/>
            <person name="Lim Y.K."/>
            <person name="Roh H."/>
        </authorList>
    </citation>
    <scope>NUCLEOTIDE SEQUENCE [LARGE SCALE GENOMIC DNA]</scope>
    <source>
        <strain evidence="4">KCOM 1267</strain>
        <strain evidence="7">KCOM 1267(ChDC F290)</strain>
    </source>
</reference>
<evidence type="ECO:0000256" key="1">
    <source>
        <dbReference type="SAM" id="Coils"/>
    </source>
</evidence>
<evidence type="ECO:0000256" key="2">
    <source>
        <dbReference type="SAM" id="SignalP"/>
    </source>
</evidence>
<dbReference type="EMBL" id="NIRO01000017">
    <property type="protein sequence ID" value="PHI11194.1"/>
    <property type="molecule type" value="Genomic_DNA"/>
</dbReference>
<dbReference type="Proteomes" id="UP000221504">
    <property type="component" value="Unassembled WGS sequence"/>
</dbReference>
<dbReference type="PROSITE" id="PS51257">
    <property type="entry name" value="PROKAR_LIPOPROTEIN"/>
    <property type="match status" value="1"/>
</dbReference>
<keyword evidence="1" id="KW-0175">Coiled coil</keyword>
<proteinExistence type="predicted"/>
<dbReference type="AlphaFoldDB" id="A0A1Z3CII4"/>
<evidence type="ECO:0000313" key="7">
    <source>
        <dbReference type="Proteomes" id="UP000221504"/>
    </source>
</evidence>
<accession>A0A1Z3CII4</accession>
<evidence type="ECO:0000313" key="3">
    <source>
        <dbReference type="EMBL" id="ASC03429.1"/>
    </source>
</evidence>
<dbReference type="Proteomes" id="UP000196759">
    <property type="component" value="Chromosome"/>
</dbReference>
<evidence type="ECO:0000313" key="5">
    <source>
        <dbReference type="EMBL" id="PHI11194.1"/>
    </source>
</evidence>
<sequence>MKKGIFAMFILVASMAMVACTGANKSTTNEGAVGENDAFKALEKRREYYKAQDKEKAKLEAEAKKVEEKAMKEAATQVEATTEEVPVTVDDAEAKKAEEKAMKEAAKAKEEAEKEALKILEKKRKGN</sequence>
<organism evidence="3 6">
    <name type="scientific">Fusobacterium nucleatum subsp. polymorphum</name>
    <name type="common">Fusobacterium polymorphum</name>
    <dbReference type="NCBI Taxonomy" id="76857"/>
    <lineage>
        <taxon>Bacteria</taxon>
        <taxon>Fusobacteriati</taxon>
        <taxon>Fusobacteriota</taxon>
        <taxon>Fusobacteriia</taxon>
        <taxon>Fusobacteriales</taxon>
        <taxon>Fusobacteriaceae</taxon>
        <taxon>Fusobacterium</taxon>
    </lineage>
</organism>
<dbReference type="Proteomes" id="UP000224507">
    <property type="component" value="Unassembled WGS sequence"/>
</dbReference>
<dbReference type="RefSeq" id="WP_023037500.1">
    <property type="nucleotide sequence ID" value="NZ_CP021934.1"/>
</dbReference>
<dbReference type="NCBIfam" id="NF041844">
    <property type="entry name" value="lipo_RadB_fam"/>
    <property type="match status" value="1"/>
</dbReference>
<evidence type="ECO:0000313" key="6">
    <source>
        <dbReference type="Proteomes" id="UP000196759"/>
    </source>
</evidence>
<keyword evidence="2" id="KW-0732">Signal</keyword>